<feature type="domain" description="GHMP kinase N-terminal" evidence="6">
    <location>
        <begin position="75"/>
        <end position="132"/>
    </location>
</feature>
<dbReference type="SUPFAM" id="SSF54211">
    <property type="entry name" value="Ribosomal protein S5 domain 2-like"/>
    <property type="match status" value="1"/>
</dbReference>
<dbReference type="GO" id="GO:0008652">
    <property type="term" value="P:amino acid biosynthetic process"/>
    <property type="evidence" value="ECO:0007669"/>
    <property type="project" value="UniProtKB-KW"/>
</dbReference>
<evidence type="ECO:0000256" key="5">
    <source>
        <dbReference type="ARBA" id="ARBA00022840"/>
    </source>
</evidence>
<dbReference type="InterPro" id="IPR013750">
    <property type="entry name" value="GHMP_kinase_C_dom"/>
</dbReference>
<dbReference type="InterPro" id="IPR036554">
    <property type="entry name" value="GHMP_kinase_C_sf"/>
</dbReference>
<accession>A0A5M6DDG5</accession>
<evidence type="ECO:0000256" key="3">
    <source>
        <dbReference type="ARBA" id="ARBA00022741"/>
    </source>
</evidence>
<evidence type="ECO:0000313" key="9">
    <source>
        <dbReference type="Proteomes" id="UP000324479"/>
    </source>
</evidence>
<evidence type="ECO:0000313" key="8">
    <source>
        <dbReference type="EMBL" id="KAA5544322.1"/>
    </source>
</evidence>
<evidence type="ECO:0000259" key="7">
    <source>
        <dbReference type="Pfam" id="PF08544"/>
    </source>
</evidence>
<comment type="caution">
    <text evidence="8">The sequence shown here is derived from an EMBL/GenBank/DDBJ whole genome shotgun (WGS) entry which is preliminary data.</text>
</comment>
<evidence type="ECO:0000259" key="6">
    <source>
        <dbReference type="Pfam" id="PF00288"/>
    </source>
</evidence>
<keyword evidence="5" id="KW-0067">ATP-binding</keyword>
<keyword evidence="2" id="KW-0808">Transferase</keyword>
<dbReference type="InterPro" id="IPR006204">
    <property type="entry name" value="GHMP_kinase_N_dom"/>
</dbReference>
<proteinExistence type="predicted"/>
<evidence type="ECO:0000256" key="2">
    <source>
        <dbReference type="ARBA" id="ARBA00022679"/>
    </source>
</evidence>
<dbReference type="PIRSF" id="PIRSF004884">
    <property type="entry name" value="Sugar_kin_arch"/>
    <property type="match status" value="1"/>
</dbReference>
<dbReference type="Pfam" id="PF08544">
    <property type="entry name" value="GHMP_kinases_C"/>
    <property type="match status" value="1"/>
</dbReference>
<protein>
    <submittedName>
        <fullName evidence="8">Beta-ribofuranosylaminobenzene 5'-phosphate synthase</fullName>
    </submittedName>
</protein>
<evidence type="ECO:0000256" key="1">
    <source>
        <dbReference type="ARBA" id="ARBA00022605"/>
    </source>
</evidence>
<keyword evidence="9" id="KW-1185">Reference proteome</keyword>
<dbReference type="PANTHER" id="PTHR20861">
    <property type="entry name" value="HOMOSERINE/4-DIPHOSPHOCYTIDYL-2-C-METHYL-D-ERYTHRITOL KINASE"/>
    <property type="match status" value="1"/>
</dbReference>
<keyword evidence="4" id="KW-0418">Kinase</keyword>
<gene>
    <name evidence="8" type="ORF">FYK55_08200</name>
</gene>
<dbReference type="AlphaFoldDB" id="A0A5M6DDG5"/>
<dbReference type="EMBL" id="VWOX01000004">
    <property type="protein sequence ID" value="KAA5544322.1"/>
    <property type="molecule type" value="Genomic_DNA"/>
</dbReference>
<name>A0A5M6DDG5_9BACT</name>
<feature type="domain" description="GHMP kinase C-terminal" evidence="7">
    <location>
        <begin position="212"/>
        <end position="293"/>
    </location>
</feature>
<dbReference type="GO" id="GO:0016301">
    <property type="term" value="F:kinase activity"/>
    <property type="evidence" value="ECO:0007669"/>
    <property type="project" value="UniProtKB-KW"/>
</dbReference>
<keyword evidence="3" id="KW-0547">Nucleotide-binding</keyword>
<dbReference type="Pfam" id="PF00288">
    <property type="entry name" value="GHMP_kinases_N"/>
    <property type="match status" value="1"/>
</dbReference>
<sequence length="320" mass="34724">MELAKTLSVQTGARLHFGLLDTVAPFGGLGVMIDQPRTEICFGPAEEFSPDPAIADRARPIVRRWADLVGSDGLPELAIEAPKVAPAHSGYGSGTQQSLAIAEGLCNYFGRSFSTEQLARVVAARGKRSAVGIHGYFRGGLIFEASARHPDRLNEIQERIAMPETWRVVLFRPVAAAAAVSGERERKQFAQLRDPGNRQRDRLRTLINDQLLPAARAADFSAFSDAVQRYNRLAGMLFADVQGGPYNGPVVSELIERLDASGAVGIGQSSWGPGVFAWCIDQKHADALAETMAAGDLHVQITRVRNEGRRICRPINARCP</sequence>
<dbReference type="GO" id="GO:0005524">
    <property type="term" value="F:ATP binding"/>
    <property type="evidence" value="ECO:0007669"/>
    <property type="project" value="UniProtKB-KW"/>
</dbReference>
<dbReference type="InterPro" id="IPR020568">
    <property type="entry name" value="Ribosomal_Su5_D2-typ_SF"/>
</dbReference>
<dbReference type="RefSeq" id="WP_150075928.1">
    <property type="nucleotide sequence ID" value="NZ_VWOX01000004.1"/>
</dbReference>
<dbReference type="InterPro" id="IPR004422">
    <property type="entry name" value="RFAP_synthase"/>
</dbReference>
<dbReference type="PANTHER" id="PTHR20861:SF1">
    <property type="entry name" value="HOMOSERINE KINASE"/>
    <property type="match status" value="1"/>
</dbReference>
<keyword evidence="1" id="KW-0028">Amino-acid biosynthesis</keyword>
<reference evidence="8 9" key="1">
    <citation type="submission" date="2019-08" db="EMBL/GenBank/DDBJ databases">
        <authorList>
            <person name="Dhanesh K."/>
            <person name="Kumar G."/>
            <person name="Sasikala C."/>
            <person name="Venkata Ramana C."/>
        </authorList>
    </citation>
    <scope>NUCLEOTIDE SEQUENCE [LARGE SCALE GENOMIC DNA]</scope>
    <source>
        <strain evidence="8 9">JC645</strain>
    </source>
</reference>
<evidence type="ECO:0000256" key="4">
    <source>
        <dbReference type="ARBA" id="ARBA00022777"/>
    </source>
</evidence>
<dbReference type="Proteomes" id="UP000324479">
    <property type="component" value="Unassembled WGS sequence"/>
</dbReference>
<dbReference type="Gene3D" id="3.30.70.890">
    <property type="entry name" value="GHMP kinase, C-terminal domain"/>
    <property type="match status" value="1"/>
</dbReference>
<organism evidence="8 9">
    <name type="scientific">Roseiconus nitratireducens</name>
    <dbReference type="NCBI Taxonomy" id="2605748"/>
    <lineage>
        <taxon>Bacteria</taxon>
        <taxon>Pseudomonadati</taxon>
        <taxon>Planctomycetota</taxon>
        <taxon>Planctomycetia</taxon>
        <taxon>Pirellulales</taxon>
        <taxon>Pirellulaceae</taxon>
        <taxon>Roseiconus</taxon>
    </lineage>
</organism>